<organism evidence="1 2">
    <name type="scientific">Neurospora intermedia</name>
    <dbReference type="NCBI Taxonomy" id="5142"/>
    <lineage>
        <taxon>Eukaryota</taxon>
        <taxon>Fungi</taxon>
        <taxon>Dikarya</taxon>
        <taxon>Ascomycota</taxon>
        <taxon>Pezizomycotina</taxon>
        <taxon>Sordariomycetes</taxon>
        <taxon>Sordariomycetidae</taxon>
        <taxon>Sordariales</taxon>
        <taxon>Sordariaceae</taxon>
        <taxon>Neurospora</taxon>
    </lineage>
</organism>
<proteinExistence type="predicted"/>
<evidence type="ECO:0000313" key="1">
    <source>
        <dbReference type="EMBL" id="KAL0474040.1"/>
    </source>
</evidence>
<protein>
    <recommendedName>
        <fullName evidence="3">Questionable protein</fullName>
    </recommendedName>
</protein>
<keyword evidence="2" id="KW-1185">Reference proteome</keyword>
<sequence>MISKHECGSLASPSRPAINLAMHAVSTSSERSKEILATLRCCKSCRTSCCQVAVWVTQSLCRIAGQRSVQRCLDFGTFGYAGQRSPLFCPAMLACAAMWPRMTASLSVQDRKFISTFGRRTCQRTRTTNRIDINIPGWPSLAWNQHAYPTQSEAEATPSFGPIRTPLNNE</sequence>
<gene>
    <name evidence="1" type="ORF">QR685DRAFT_193071</name>
</gene>
<accession>A0ABR3DN17</accession>
<comment type="caution">
    <text evidence="1">The sequence shown here is derived from an EMBL/GenBank/DDBJ whole genome shotgun (WGS) entry which is preliminary data.</text>
</comment>
<dbReference type="Proteomes" id="UP001451303">
    <property type="component" value="Unassembled WGS sequence"/>
</dbReference>
<evidence type="ECO:0008006" key="3">
    <source>
        <dbReference type="Google" id="ProtNLM"/>
    </source>
</evidence>
<evidence type="ECO:0000313" key="2">
    <source>
        <dbReference type="Proteomes" id="UP001451303"/>
    </source>
</evidence>
<name>A0ABR3DN17_NEUIN</name>
<reference evidence="1 2" key="1">
    <citation type="submission" date="2023-09" db="EMBL/GenBank/DDBJ databases">
        <title>Multi-omics analysis of a traditional fermented food reveals byproduct-associated fungal strains for waste-to-food upcycling.</title>
        <authorList>
            <consortium name="Lawrence Berkeley National Laboratory"/>
            <person name="Rekdal V.M."/>
            <person name="Villalobos-Escobedo J.M."/>
            <person name="Rodriguez-Valeron N."/>
            <person name="Garcia M.O."/>
            <person name="Vasquez D.P."/>
            <person name="Damayanti I."/>
            <person name="Sorensen P.M."/>
            <person name="Baidoo E.E."/>
            <person name="De Carvalho A.C."/>
            <person name="Riley R."/>
            <person name="Lipzen A."/>
            <person name="He G."/>
            <person name="Yan M."/>
            <person name="Haridas S."/>
            <person name="Daum C."/>
            <person name="Yoshinaga Y."/>
            <person name="Ng V."/>
            <person name="Grigoriev I.V."/>
            <person name="Munk R."/>
            <person name="Nuraida L."/>
            <person name="Wijaya C.H."/>
            <person name="Morales P.-C."/>
            <person name="Keasling J.D."/>
        </authorList>
    </citation>
    <scope>NUCLEOTIDE SEQUENCE [LARGE SCALE GENOMIC DNA]</scope>
    <source>
        <strain evidence="1 2">FGSC 2613</strain>
    </source>
</reference>
<dbReference type="EMBL" id="JAVLET010000002">
    <property type="protein sequence ID" value="KAL0474040.1"/>
    <property type="molecule type" value="Genomic_DNA"/>
</dbReference>